<proteinExistence type="predicted"/>
<dbReference type="Proteomes" id="UP000054721">
    <property type="component" value="Unassembled WGS sequence"/>
</dbReference>
<keyword evidence="1" id="KW-0812">Transmembrane</keyword>
<sequence length="108" mass="12338">LTVVLRALFVLVTNKLSLVLCLIMIATASKQISVRRSLLPSAITTIREEQFYSTNSTTTTLKQMTGCTPLLHRVFHSHVFDLVFARSQLLAFVQRSYLQYLNVQMNYI</sequence>
<feature type="non-terminal residue" evidence="2">
    <location>
        <position position="108"/>
    </location>
</feature>
<keyword evidence="1" id="KW-1133">Transmembrane helix</keyword>
<gene>
    <name evidence="2" type="ORF">T02_11192</name>
</gene>
<keyword evidence="1" id="KW-0472">Membrane</keyword>
<name>A0A0V1LGI6_9BILA</name>
<keyword evidence="3" id="KW-1185">Reference proteome</keyword>
<dbReference type="EMBL" id="JYDW01000054">
    <property type="protein sequence ID" value="KRZ58619.1"/>
    <property type="molecule type" value="Genomic_DNA"/>
</dbReference>
<protein>
    <submittedName>
        <fullName evidence="2">Uncharacterized protein</fullName>
    </submittedName>
</protein>
<feature type="non-terminal residue" evidence="2">
    <location>
        <position position="1"/>
    </location>
</feature>
<evidence type="ECO:0000313" key="3">
    <source>
        <dbReference type="Proteomes" id="UP000054721"/>
    </source>
</evidence>
<accession>A0A0V1LGI6</accession>
<comment type="caution">
    <text evidence="2">The sequence shown here is derived from an EMBL/GenBank/DDBJ whole genome shotgun (WGS) entry which is preliminary data.</text>
</comment>
<reference evidence="2 3" key="1">
    <citation type="submission" date="2015-05" db="EMBL/GenBank/DDBJ databases">
        <title>Evolution of Trichinella species and genotypes.</title>
        <authorList>
            <person name="Korhonen P.K."/>
            <person name="Edoardo P."/>
            <person name="Giuseppe L.R."/>
            <person name="Gasser R.B."/>
        </authorList>
    </citation>
    <scope>NUCLEOTIDE SEQUENCE [LARGE SCALE GENOMIC DNA]</scope>
    <source>
        <strain evidence="2">ISS10</strain>
    </source>
</reference>
<dbReference type="OrthoDB" id="10525526at2759"/>
<evidence type="ECO:0000313" key="2">
    <source>
        <dbReference type="EMBL" id="KRZ58619.1"/>
    </source>
</evidence>
<dbReference type="AlphaFoldDB" id="A0A0V1LGI6"/>
<organism evidence="2 3">
    <name type="scientific">Trichinella nativa</name>
    <dbReference type="NCBI Taxonomy" id="6335"/>
    <lineage>
        <taxon>Eukaryota</taxon>
        <taxon>Metazoa</taxon>
        <taxon>Ecdysozoa</taxon>
        <taxon>Nematoda</taxon>
        <taxon>Enoplea</taxon>
        <taxon>Dorylaimia</taxon>
        <taxon>Trichinellida</taxon>
        <taxon>Trichinellidae</taxon>
        <taxon>Trichinella</taxon>
    </lineage>
</organism>
<feature type="transmembrane region" description="Helical" evidence="1">
    <location>
        <begin position="6"/>
        <end position="28"/>
    </location>
</feature>
<evidence type="ECO:0000256" key="1">
    <source>
        <dbReference type="SAM" id="Phobius"/>
    </source>
</evidence>